<dbReference type="InterPro" id="IPR001881">
    <property type="entry name" value="EGF-like_Ca-bd_dom"/>
</dbReference>
<feature type="domain" description="CUB" evidence="12">
    <location>
        <begin position="1316"/>
        <end position="1440"/>
    </location>
</feature>
<evidence type="ECO:0000259" key="12">
    <source>
        <dbReference type="PROSITE" id="PS01180"/>
    </source>
</evidence>
<dbReference type="Proteomes" id="UP000005204">
    <property type="component" value="Unassembled WGS sequence"/>
</dbReference>
<dbReference type="InterPro" id="IPR035914">
    <property type="entry name" value="Sperma_CUB_dom_sf"/>
</dbReference>
<dbReference type="InterPro" id="IPR009030">
    <property type="entry name" value="Growth_fac_rcpt_cys_sf"/>
</dbReference>
<keyword evidence="2" id="KW-1003">Cell membrane</keyword>
<dbReference type="SMART" id="SM00179">
    <property type="entry name" value="EGF_CA"/>
    <property type="match status" value="6"/>
</dbReference>
<dbReference type="KEGG" id="bmor:101745891"/>
<dbReference type="Pfam" id="PF00431">
    <property type="entry name" value="CUB"/>
    <property type="match status" value="24"/>
</dbReference>
<dbReference type="PROSITE" id="PS01186">
    <property type="entry name" value="EGF_2"/>
    <property type="match status" value="2"/>
</dbReference>
<dbReference type="SUPFAM" id="SSF57196">
    <property type="entry name" value="EGF/Laminin"/>
    <property type="match status" value="4"/>
</dbReference>
<dbReference type="FunFam" id="2.60.120.290:FF:000013">
    <property type="entry name" value="Membrane frizzled-related protein"/>
    <property type="match status" value="7"/>
</dbReference>
<reference evidence="15" key="1">
    <citation type="journal article" date="2008" name="Insect Biochem. Mol. Biol.">
        <title>The genome of a lepidopteran model insect, the silkworm Bombyx mori.</title>
        <authorList>
            <consortium name="International Silkworm Genome Consortium"/>
        </authorList>
    </citation>
    <scope>NUCLEOTIDE SEQUENCE [LARGE SCALE GENOMIC DNA]</scope>
    <source>
        <strain evidence="15">p50T</strain>
    </source>
</reference>
<feature type="domain" description="CUB" evidence="12">
    <location>
        <begin position="1556"/>
        <end position="1674"/>
    </location>
</feature>
<feature type="domain" description="CUB" evidence="12">
    <location>
        <begin position="1908"/>
        <end position="2021"/>
    </location>
</feature>
<feature type="domain" description="CUB" evidence="12">
    <location>
        <begin position="2755"/>
        <end position="2866"/>
    </location>
</feature>
<feature type="domain" description="CUB" evidence="12">
    <location>
        <begin position="2281"/>
        <end position="2397"/>
    </location>
</feature>
<evidence type="ECO:0000313" key="15">
    <source>
        <dbReference type="Proteomes" id="UP000005204"/>
    </source>
</evidence>
<dbReference type="Pfam" id="PF00008">
    <property type="entry name" value="EGF"/>
    <property type="match status" value="1"/>
</dbReference>
<evidence type="ECO:0000256" key="10">
    <source>
        <dbReference type="PROSITE-ProRule" id="PRU00076"/>
    </source>
</evidence>
<evidence type="ECO:0000256" key="5">
    <source>
        <dbReference type="ARBA" id="ARBA00022737"/>
    </source>
</evidence>
<dbReference type="InterPro" id="IPR000152">
    <property type="entry name" value="EGF-type_Asp/Asn_hydroxyl_site"/>
</dbReference>
<keyword evidence="15" id="KW-1185">Reference proteome</keyword>
<feature type="domain" description="CUB" evidence="12">
    <location>
        <begin position="2528"/>
        <end position="2635"/>
    </location>
</feature>
<feature type="domain" description="CUB" evidence="12">
    <location>
        <begin position="1795"/>
        <end position="1907"/>
    </location>
</feature>
<dbReference type="CDD" id="cd22201">
    <property type="entry name" value="cubilin_NTD"/>
    <property type="match status" value="1"/>
</dbReference>
<protein>
    <recommendedName>
        <fullName evidence="16">Cubilin</fullName>
    </recommendedName>
</protein>
<feature type="domain" description="CUB" evidence="12">
    <location>
        <begin position="1202"/>
        <end position="1315"/>
    </location>
</feature>
<feature type="domain" description="CUB" evidence="12">
    <location>
        <begin position="1083"/>
        <end position="1198"/>
    </location>
</feature>
<dbReference type="CDD" id="cd00054">
    <property type="entry name" value="EGF_CA"/>
    <property type="match status" value="6"/>
</dbReference>
<organism evidence="14 15">
    <name type="scientific">Bombyx mori</name>
    <name type="common">Silk moth</name>
    <dbReference type="NCBI Taxonomy" id="7091"/>
    <lineage>
        <taxon>Eukaryota</taxon>
        <taxon>Metazoa</taxon>
        <taxon>Ecdysozoa</taxon>
        <taxon>Arthropoda</taxon>
        <taxon>Hexapoda</taxon>
        <taxon>Insecta</taxon>
        <taxon>Pterygota</taxon>
        <taxon>Neoptera</taxon>
        <taxon>Endopterygota</taxon>
        <taxon>Lepidoptera</taxon>
        <taxon>Glossata</taxon>
        <taxon>Ditrysia</taxon>
        <taxon>Bombycoidea</taxon>
        <taxon>Bombycidae</taxon>
        <taxon>Bombycinae</taxon>
        <taxon>Bombyx</taxon>
    </lineage>
</organism>
<dbReference type="PROSITE" id="PS50026">
    <property type="entry name" value="EGF_3"/>
    <property type="match status" value="4"/>
</dbReference>
<feature type="domain" description="CUB" evidence="12">
    <location>
        <begin position="611"/>
        <end position="724"/>
    </location>
</feature>
<evidence type="ECO:0000256" key="11">
    <source>
        <dbReference type="SAM" id="SignalP"/>
    </source>
</evidence>
<dbReference type="SMART" id="SM00181">
    <property type="entry name" value="EGF"/>
    <property type="match status" value="8"/>
</dbReference>
<evidence type="ECO:0000256" key="4">
    <source>
        <dbReference type="ARBA" id="ARBA00022729"/>
    </source>
</evidence>
<sequence>MSTLILQCVILVVWSVKLLNGDIYQDRPKIKTFDGHLELKPAFDKNIYLKPNGPKSGIFIGDVNVLKINSDKPQIGQYVPNIDDDLNQYLSGPQGILARIENLEKESPINFDGTLSNISRIWKKVNSMNRKLINLQRELALLRVDQCRLQPCMHGGICLSILDGYHCLCPSNWEGQNCDIDVNECHNFAGTDLGCQNGATCINRPGSYECLCKSGWYGLHCTRKAKDCSGGDFEMCGHGTCVPVTTGQGVKCICDQGWTTNGTDFSCLTDVNECEASQGPRCSVNPKVECINLPGSFRCGQCPPGYQGDGYSCSDIDECSTIPNGGCSPVAACHNTIGSRICGPCPLGFQGDGVSCSWKGSCNLDHGGCHPSAQCIDNGRMGGAGAQCICPEGMEGDGYGLNGCFISNGGNQSCASRPCGLNGRCHTLRTGYTCVCRKGFSGAHCEVPSNLCANNPCLNGGVCRLDDQNPRGFRCECTAQYSGPICQLVSKRCGGVLDNNEGTISYPVANTTYNNNARCAWVIHTNPDKVINVTFTKFYLESHPDCLYDFLQIHDGRSSASQLLGRFCGNEFPKGGNIISSHNNLYLWFSSDATVAKNGFTLHWISVKPICGGDVDVTKHGQISSPGSPGKYPPNRDCYWHLSTTLGKRIQLMFFTLDIENHANCSFDYLAIYDGEHSSDPLIKKYCNTTQPEPIISASSDILIHFHSDSYNNGYGFQIAYMPVEGIPGCGGYHTRDKGEIVSPSLDGSYLNNLLCEYKIQTSPDTKIRIEFKNFHLENSLRCKFDYLKIYDGSTSDSRLVGRFCGTLFPKTFTSSTNSLFFKFKSDRSLGASGFRITYEAICHFTITGDSGIIKSPGYPFSYPSNRLCEYVISTSPGKVIQLSFQDFDIEDNHYYNCQYDNLEIRDGPNINSSLLGKYCGGSDHIPPVQISTHNYMYLKFTSDLSISGTGFYANFTTINTECGGVYTSTTGLINYPSESKGNYKNNQVCSWILIAPQTMHIKLTWNRFSIEHVSKCRSDYLKLTEIDDNETKTELGKFCGPNAPPAITTSTNKLLIEFESDSSVRSAGFSLSYTFLDEKSHCGGNYINTHGVIYSPGWPKSYEPNRDCIWIIEVPVGQQIRLNISHFDLERPIAHKCTLGDYLELRNGVTENSPIIDQLCGNFEKRIILSMANALYIRFHSDFYLSGKGFKLEWDGTVIGCGGTVTSSKGSIASPNYPNNYHDFQECFYKIVASPGSRIHISFVELDLERTHECEDDYIEIYDGLDSSANKLGRFCTMSPELVNIATSSNSAYLKFRSDFYLSGKGFLLNYEAACHNNITGNYGVIETPNFPGFYPANSNCLWNITVSKGNRINVTFTDFNLYKPYRGYPFSRLNTFYRYQTCQHDYIQIKDSADSTFSDKICGNKIPSMITTKENSLQIKFFSGYVPRTGFRLEWVRFGCGGVVRASNGILELEKRFMSSKELECEWTIRTSIGKSLILNFSDIYLSETKDCTEDAIEVYNGEDTTSPLLTKICSRKPTSVQSTANVMFVRLSKLSSLKDVYFKSKYRSIASTCGGSIKSTSGFIYSKNYPKNYDNNLDCLWKIEVAKDHRIALNFTDVDLYSENVAPGHDCNDRIEVYDNMFNMLTKTYKYHICSRSDTKSFVSDSNTIYVKFVTDNVGTAKGFKGNFNTVCGSSITAITDGTISSDKHPYSNSCSWTIKASDLDKKISLSLTHIALPTDFSNFINRTCSSTYLRLYDGDDTNAPEIGEYCGRKIPPLIVSHGSAITMELGTYSNKIEGEFSAHYSTLSNACGGTYTSEEGALASPNYPRPYPSGVDCEWIIKASPGNQIYITFESFNLEFSEACNEDYLELRENSGSGQLLDVYCGNDIPSNVTIGNKLYIKFHSKMQSTVKTNGFLIHYGLLHNNEITGDHGRITSPLYPNLYHDSGDFTWRIITTARKTISIKFDTLNIPTYGDICFNKLSIYDGYDSSGRLLTELCGVTLESDTFETSSNAIFIKFSLDGSNTGSLFSLTWTSSDKIMINEDENEIINCGSNETQTLLPGEIKIIKSPNYPNPYDIDLNCKWEFKGTLGNHLKISFIDFNLEETSKCFADYVSIFSADKINDWKPIKEGQCLSDSMKGDINATDYLKVVFVSDRTVNKKGFLGKVASVCGGLITDLSGTFGPVLADIINIEYPNYRCDWTVKVRPGRVIKVLFEHFNITSNDCSTSVILHNGDSIYAPMLGSGKYCGLEHEIKENLVTSSNTLYVSYVTKNSWSRLSSKFENFIIHYEEHSIECGFTSKLDQDQAWEIINSPNYPAVPQPYTECGWTITGPAGEILRVDFIERFDLDNVNNCETESVEIYDGSSALAPSLGRFCQDKPATVKTKSNTVFVQYFTQLAEPRNGFKANISIDVCGGTIIASSGEILSPGYPHLQILPYGTECKWEIIGTPTRILHLNPQDIQLPESEAPCATYITVEETIVANNTIVILQKFCNDAVQHNLSPIESTSNKIVIRLHIGKPSQWIQISEHRGFKFTFNTSQPTCGGTITIPEGFLTTPRYPMETSLKYCQWKIEVQKNRRIRLEIIDADTQKLIISMYNDNKFQSLISILSGEENNTASQIFESSGNQLSFYIWLKSTKTQYRFKAKFSSDEPSLCGDELQGLKGSITSPDINRSYACEWHYNSAGVILNETYKYSTTLIKINMTSSVSRTHCRYFDPKLMIASKSVSFSKSICGNTITSLKIPLPSFDLKAFKGNMKSLDFTVSWELQPCGGIVHVTENPTNIIDVPGSYGSTIDCAWQLSINANNRIQINLEGTFNLECDDEYIKVSRDLSQNSQVIGDFCKSNALTIPILSNLNNVYVQYHSKVKSNTNIRLIAKTVTNQCGGVLFDYEKVFASPNYPKNHDANLECVWEIKANVGNRVNLKFIDRFTIEETPNCTKDAVIIYDWKDNEYQEIAKLCGRNVPLSYNSTNYKMKVVFRTDSDINLDGFKARWDPICGGNFIATEKEQFLYSPNYPDEYPNLLNCTYEISAPDKKTEIKFVEFELEGSYPDCSYDNLTVSYAETYDYFSEVYCGKQKPPMMIGDKINLELKSDEFLTQKGFKIAFKTFDCGGHINSTTMIKSTRTEKYHENMNCTWIINAPKDEIVIIKFIYIDLEDHYTCQNDYISVYNGLTDDEDKRIALFCGLINKTTTVKSTGNTMLVQFISDSSMELTGFKAEVYFGLSETVGCGGKIDLSDGKARTVKSPLLKNRVVYENYLDCDWAIQSLDGTYIKIEFLSFHISPCGDVNQTALGYSKCDCDYVEIKDGIYPNSLIIGTYCGHVIPSPVISSGNQMSIKLITDGEIASSGFEAKLTVLPTICGQSHYVVKETRTEIKSPGYDIGSIPRGTHCMYILDAGDNPYTTVRLSITTDLQPVNVQSKRCTGDKLLITYYNSNSNATLGKDFILHTETTDFFSRSSLYDLTVPTKFELCGHQKTYDIYVTGSVSINLITSPVSDSLIHRGVKIDFSYASYCSRNYTGIQGRIKTDHDAQYENIHDCYTLITAPENHTISLYFINVIPNYWDENSFLSIYDGNNTSSPKILTINTIYTDASVFSSGNYVLLHNHQSDETHAIYDRITFDLNYVATDKGRGCGGKLSNEIGKITSPLYPEIYRRRSTCEWELETPPGTQLVLRFETFDMGINCDENYIQLVDSKGTILSSYCSETPADFTSQDNYVKVVMYSTVNNGGTGWVALFAGIEAV</sequence>
<feature type="domain" description="EGF-like" evidence="13">
    <location>
        <begin position="410"/>
        <end position="446"/>
    </location>
</feature>
<dbReference type="FunFam" id="2.60.120.290:FF:000005">
    <property type="entry name" value="Procollagen C-endopeptidase enhancer 1"/>
    <property type="match status" value="2"/>
</dbReference>
<feature type="domain" description="CUB" evidence="12">
    <location>
        <begin position="3345"/>
        <end position="3495"/>
    </location>
</feature>
<feature type="domain" description="CUB" evidence="12">
    <location>
        <begin position="1675"/>
        <end position="1791"/>
    </location>
</feature>
<dbReference type="RefSeq" id="XP_037870919.1">
    <property type="nucleotide sequence ID" value="XM_038014991.2"/>
</dbReference>
<keyword evidence="6" id="KW-0472">Membrane</keyword>
<dbReference type="Pfam" id="PF07645">
    <property type="entry name" value="EGF_CA"/>
    <property type="match status" value="2"/>
</dbReference>
<dbReference type="GO" id="GO:0005509">
    <property type="term" value="F:calcium ion binding"/>
    <property type="evidence" value="ECO:0007669"/>
    <property type="project" value="InterPro"/>
</dbReference>
<feature type="disulfide bond" evidence="10">
    <location>
        <begin position="169"/>
        <end position="178"/>
    </location>
</feature>
<comment type="caution">
    <text evidence="10">Lacks conserved residue(s) required for the propagation of feature annotation.</text>
</comment>
<dbReference type="InterPro" id="IPR013032">
    <property type="entry name" value="EGF-like_CS"/>
</dbReference>
<comment type="subcellular location">
    <subcellularLocation>
        <location evidence="1">Cell membrane</location>
    </subcellularLocation>
</comment>
<feature type="domain" description="CUB" evidence="12">
    <location>
        <begin position="843"/>
        <end position="959"/>
    </location>
</feature>
<dbReference type="PROSITE" id="PS00010">
    <property type="entry name" value="ASX_HYDROXYL"/>
    <property type="match status" value="1"/>
</dbReference>
<dbReference type="CDD" id="cd00041">
    <property type="entry name" value="CUB"/>
    <property type="match status" value="25"/>
</dbReference>
<dbReference type="SMART" id="SM00042">
    <property type="entry name" value="CUB"/>
    <property type="match status" value="25"/>
</dbReference>
<feature type="domain" description="CUB" evidence="12">
    <location>
        <begin position="2156"/>
        <end position="2277"/>
    </location>
</feature>
<feature type="disulfide bond" evidence="10">
    <location>
        <begin position="477"/>
        <end position="486"/>
    </location>
</feature>
<proteinExistence type="predicted"/>
<dbReference type="PROSITE" id="PS01180">
    <property type="entry name" value="CUB"/>
    <property type="match status" value="25"/>
</dbReference>
<feature type="domain" description="CUB" evidence="12">
    <location>
        <begin position="963"/>
        <end position="1077"/>
    </location>
</feature>
<feature type="domain" description="CUB" evidence="12">
    <location>
        <begin position="3214"/>
        <end position="3341"/>
    </location>
</feature>
<dbReference type="GO" id="GO:0005886">
    <property type="term" value="C:plasma membrane"/>
    <property type="evidence" value="ECO:0007669"/>
    <property type="project" value="UniProtKB-SubCell"/>
</dbReference>
<feature type="domain" description="CUB" evidence="12">
    <location>
        <begin position="730"/>
        <end position="842"/>
    </location>
</feature>
<name>A0A8R2R269_BOMMO</name>
<evidence type="ECO:0000256" key="9">
    <source>
        <dbReference type="PROSITE-ProRule" id="PRU00059"/>
    </source>
</evidence>
<keyword evidence="8" id="KW-0325">Glycoprotein</keyword>
<evidence type="ECO:0000256" key="8">
    <source>
        <dbReference type="ARBA" id="ARBA00023180"/>
    </source>
</evidence>
<feature type="disulfide bond" evidence="9">
    <location>
        <begin position="611"/>
        <end position="638"/>
    </location>
</feature>
<feature type="domain" description="CUB" evidence="12">
    <location>
        <begin position="1442"/>
        <end position="1552"/>
    </location>
</feature>
<evidence type="ECO:0008006" key="16">
    <source>
        <dbReference type="Google" id="ProtNLM"/>
    </source>
</evidence>
<dbReference type="PROSITE" id="PS01187">
    <property type="entry name" value="EGF_CA"/>
    <property type="match status" value="1"/>
</dbReference>
<evidence type="ECO:0000256" key="6">
    <source>
        <dbReference type="ARBA" id="ARBA00023136"/>
    </source>
</evidence>
<feature type="domain" description="CUB" evidence="12">
    <location>
        <begin position="2868"/>
        <end position="2981"/>
    </location>
</feature>
<dbReference type="FunFam" id="2.10.25.10:FF:000066">
    <property type="entry name" value="FAT atypical cadherin 4"/>
    <property type="match status" value="1"/>
</dbReference>
<dbReference type="PROSITE" id="PS00022">
    <property type="entry name" value="EGF_1"/>
    <property type="match status" value="4"/>
</dbReference>
<evidence type="ECO:0000256" key="1">
    <source>
        <dbReference type="ARBA" id="ARBA00004236"/>
    </source>
</evidence>
<evidence type="ECO:0000259" key="13">
    <source>
        <dbReference type="PROSITE" id="PS50026"/>
    </source>
</evidence>
<feature type="domain" description="CUB" evidence="12">
    <location>
        <begin position="2399"/>
        <end position="2524"/>
    </location>
</feature>
<dbReference type="Gene3D" id="2.60.120.290">
    <property type="entry name" value="Spermadhesin, CUB domain"/>
    <property type="match status" value="26"/>
</dbReference>
<accession>A0A8R2R269</accession>
<dbReference type="FunFam" id="2.10.25.10:FF:000038">
    <property type="entry name" value="Fibrillin 2"/>
    <property type="match status" value="1"/>
</dbReference>
<feature type="domain" description="CUB" evidence="12">
    <location>
        <begin position="493"/>
        <end position="607"/>
    </location>
</feature>
<dbReference type="PANTHER" id="PTHR24251">
    <property type="entry name" value="OVOCHYMASE-RELATED"/>
    <property type="match status" value="1"/>
</dbReference>
<dbReference type="FunFam" id="2.60.120.290:FF:000060">
    <property type="entry name" value="Cubilin homolog"/>
    <property type="match status" value="1"/>
</dbReference>
<dbReference type="SUPFAM" id="SSF57184">
    <property type="entry name" value="Growth factor receptor domain"/>
    <property type="match status" value="1"/>
</dbReference>
<keyword evidence="5" id="KW-0677">Repeat</keyword>
<feature type="disulfide bond" evidence="9">
    <location>
        <begin position="963"/>
        <end position="990"/>
    </location>
</feature>
<dbReference type="GeneID" id="101745891"/>
<evidence type="ECO:0000256" key="7">
    <source>
        <dbReference type="ARBA" id="ARBA00023157"/>
    </source>
</evidence>
<feature type="domain" description="EGF-like" evidence="13">
    <location>
        <begin position="181"/>
        <end position="222"/>
    </location>
</feature>
<evidence type="ECO:0000256" key="3">
    <source>
        <dbReference type="ARBA" id="ARBA00022536"/>
    </source>
</evidence>
<feature type="domain" description="EGF-like" evidence="13">
    <location>
        <begin position="143"/>
        <end position="179"/>
    </location>
</feature>
<dbReference type="SUPFAM" id="SSF49854">
    <property type="entry name" value="Spermadhesin, CUB domain"/>
    <property type="match status" value="25"/>
</dbReference>
<dbReference type="FunFam" id="2.60.120.290:FF:000003">
    <property type="entry name" value="Neuropilin"/>
    <property type="match status" value="1"/>
</dbReference>
<keyword evidence="3 10" id="KW-0245">EGF-like domain</keyword>
<feature type="domain" description="EGF-like" evidence="13">
    <location>
        <begin position="448"/>
        <end position="487"/>
    </location>
</feature>
<feature type="disulfide bond" evidence="10">
    <location>
        <begin position="212"/>
        <end position="221"/>
    </location>
</feature>
<dbReference type="InterPro" id="IPR000742">
    <property type="entry name" value="EGF"/>
</dbReference>
<keyword evidence="4 11" id="KW-0732">Signal</keyword>
<dbReference type="Pfam" id="PF12661">
    <property type="entry name" value="hEGF"/>
    <property type="match status" value="1"/>
</dbReference>
<feature type="domain" description="CUB" evidence="12">
    <location>
        <begin position="3095"/>
        <end position="3207"/>
    </location>
</feature>
<feature type="domain" description="CUB" evidence="12">
    <location>
        <begin position="3617"/>
        <end position="3723"/>
    </location>
</feature>
<dbReference type="Gene3D" id="2.10.25.10">
    <property type="entry name" value="Laminin"/>
    <property type="match status" value="6"/>
</dbReference>
<keyword evidence="7 10" id="KW-1015">Disulfide bond</keyword>
<evidence type="ECO:0000256" key="2">
    <source>
        <dbReference type="ARBA" id="ARBA00022475"/>
    </source>
</evidence>
<dbReference type="InterPro" id="IPR049883">
    <property type="entry name" value="NOTCH1_EGF-like"/>
</dbReference>
<feature type="domain" description="CUB" evidence="12">
    <location>
        <begin position="2982"/>
        <end position="3093"/>
    </location>
</feature>
<dbReference type="InterPro" id="IPR000859">
    <property type="entry name" value="CUB_dom"/>
</dbReference>
<dbReference type="InterPro" id="IPR018097">
    <property type="entry name" value="EGF_Ca-bd_CS"/>
</dbReference>
<feature type="domain" description="CUB" evidence="12">
    <location>
        <begin position="2036"/>
        <end position="2155"/>
    </location>
</feature>
<dbReference type="EnsemblMetazoa" id="XM_038014991.1">
    <property type="protein sequence ID" value="XP_037870919.1"/>
    <property type="gene ID" value="LOC101745891"/>
</dbReference>
<dbReference type="FunFam" id="2.10.25.10:FF:000260">
    <property type="entry name" value="Notch receptor 4"/>
    <property type="match status" value="1"/>
</dbReference>
<feature type="signal peptide" evidence="11">
    <location>
        <begin position="1"/>
        <end position="21"/>
    </location>
</feature>
<feature type="disulfide bond" evidence="10">
    <location>
        <begin position="436"/>
        <end position="445"/>
    </location>
</feature>
<feature type="chain" id="PRO_5035946024" description="Cubilin" evidence="11">
    <location>
        <begin position="22"/>
        <end position="3726"/>
    </location>
</feature>
<evidence type="ECO:0000313" key="14">
    <source>
        <dbReference type="EnsemblMetazoa" id="XP_037870919.1"/>
    </source>
</evidence>
<reference evidence="14" key="2">
    <citation type="submission" date="2022-06" db="UniProtKB">
        <authorList>
            <consortium name="EnsemblMetazoa"/>
        </authorList>
    </citation>
    <scope>IDENTIFICATION</scope>
    <source>
        <strain evidence="14">p50T (Dazao)</strain>
    </source>
</reference>